<keyword evidence="1" id="KW-1003">Cell membrane</keyword>
<evidence type="ECO:0000256" key="3">
    <source>
        <dbReference type="ARBA" id="ARBA00022679"/>
    </source>
</evidence>
<evidence type="ECO:0000313" key="10">
    <source>
        <dbReference type="EMBL" id="BET44795.1"/>
    </source>
</evidence>
<keyword evidence="7 8" id="KW-0472">Membrane</keyword>
<sequence length="331" mass="38537">MFCTKQSEKIKKISIIIPIYNEEESLPLFLKRIITVCQQLEYIYELILIDDGSFDNSTNLITQAVNNKNCNIKAIILKRNYGQHLALIIGFKEANGDLMITLDADLQNPPEEILRLIQMAELGYDVVGTKRINRKDSFFRKIASKIINLIIIKITGHKMGDYGCMLRAYRRNIVNYIIQNNFTNTFIPILANTFANNMIEIDVSHVEREYGYSKYNFLKLINLMFDLLISFNTAPLRLLSIMASITILIFIILLILLLLFYLHINYIWNITMFILLSISFGIFIIIEFLNILFLNKYINKIYNCISNKSNFFIKKIISYYEYTGTNNGEQS</sequence>
<evidence type="ECO:0000256" key="4">
    <source>
        <dbReference type="ARBA" id="ARBA00022692"/>
    </source>
</evidence>
<keyword evidence="6 8" id="KW-1133">Transmembrane helix</keyword>
<dbReference type="PANTHER" id="PTHR48090">
    <property type="entry name" value="UNDECAPRENYL-PHOSPHATE 4-DEOXY-4-FORMAMIDO-L-ARABINOSE TRANSFERASE-RELATED"/>
    <property type="match status" value="1"/>
</dbReference>
<feature type="transmembrane region" description="Helical" evidence="8">
    <location>
        <begin position="238"/>
        <end position="264"/>
    </location>
</feature>
<dbReference type="SUPFAM" id="SSF53448">
    <property type="entry name" value="Nucleotide-diphospho-sugar transferases"/>
    <property type="match status" value="1"/>
</dbReference>
<organism evidence="10">
    <name type="scientific">Candidatus Aschnera chinzeii</name>
    <dbReference type="NCBI Taxonomy" id="1485666"/>
    <lineage>
        <taxon>Bacteria</taxon>
        <taxon>Pseudomonadati</taxon>
        <taxon>Pseudomonadota</taxon>
        <taxon>Gammaproteobacteria</taxon>
        <taxon>Enterobacterales</taxon>
        <taxon>Enterobacteriaceae</taxon>
        <taxon>Candidatus Aschnera</taxon>
    </lineage>
</organism>
<dbReference type="GO" id="GO:0005886">
    <property type="term" value="C:plasma membrane"/>
    <property type="evidence" value="ECO:0007669"/>
    <property type="project" value="TreeGrafter"/>
</dbReference>
<evidence type="ECO:0000256" key="2">
    <source>
        <dbReference type="ARBA" id="ARBA00022676"/>
    </source>
</evidence>
<reference evidence="10" key="1">
    <citation type="journal article" date="2023" name="Front. Microbiol.">
        <title>Genome analysis of Candidatus Aschnera chinzeii, the bacterial endosymbiont of the blood-sucking bat fly Penicillidia jenynsii (Insecta: Diptera: Nycteribiidae).</title>
        <authorList>
            <person name="Koga R."/>
            <person name="Moriyama M."/>
            <person name="Nozaki T."/>
            <person name="Fukatsu T."/>
        </authorList>
    </citation>
    <scope>NUCLEOTIDE SEQUENCE</scope>
    <source>
        <strain evidence="10">Kw-01</strain>
    </source>
</reference>
<feature type="transmembrane region" description="Helical" evidence="8">
    <location>
        <begin position="270"/>
        <end position="293"/>
    </location>
</feature>
<accession>A0AAT9G505</accession>
<protein>
    <submittedName>
        <fullName evidence="10">Undecaprenyl-phosphate 4-deoxy-4-formamido-L-arabinose transferase</fullName>
    </submittedName>
</protein>
<evidence type="ECO:0000256" key="5">
    <source>
        <dbReference type="ARBA" id="ARBA00022985"/>
    </source>
</evidence>
<keyword evidence="2" id="KW-0328">Glycosyltransferase</keyword>
<evidence type="ECO:0000256" key="1">
    <source>
        <dbReference type="ARBA" id="ARBA00022475"/>
    </source>
</evidence>
<dbReference type="AlphaFoldDB" id="A0AAT9G505"/>
<reference evidence="10" key="2">
    <citation type="submission" date="2023-10" db="EMBL/GenBank/DDBJ databases">
        <authorList>
            <person name="Koga R."/>
            <person name="Fukatsu T."/>
        </authorList>
    </citation>
    <scope>NUCLEOTIDE SEQUENCE</scope>
    <source>
        <strain evidence="10">Kw-01</strain>
    </source>
</reference>
<feature type="domain" description="Glycosyltransferase 2-like" evidence="9">
    <location>
        <begin position="14"/>
        <end position="174"/>
    </location>
</feature>
<proteinExistence type="predicted"/>
<dbReference type="InterPro" id="IPR029044">
    <property type="entry name" value="Nucleotide-diphossugar_trans"/>
</dbReference>
<keyword evidence="4 8" id="KW-0812">Transmembrane</keyword>
<dbReference type="InterPro" id="IPR050256">
    <property type="entry name" value="Glycosyltransferase_2"/>
</dbReference>
<dbReference type="GO" id="GO:0099621">
    <property type="term" value="F:undecaprenyl-phosphate 4-deoxy-4-formamido-L-arabinose transferase activity"/>
    <property type="evidence" value="ECO:0007669"/>
    <property type="project" value="TreeGrafter"/>
</dbReference>
<dbReference type="InterPro" id="IPR001173">
    <property type="entry name" value="Glyco_trans_2-like"/>
</dbReference>
<keyword evidence="3 10" id="KW-0808">Transferase</keyword>
<evidence type="ECO:0000259" key="9">
    <source>
        <dbReference type="Pfam" id="PF00535"/>
    </source>
</evidence>
<dbReference type="Gene3D" id="3.90.550.10">
    <property type="entry name" value="Spore Coat Polysaccharide Biosynthesis Protein SpsA, Chain A"/>
    <property type="match status" value="1"/>
</dbReference>
<evidence type="ECO:0000256" key="7">
    <source>
        <dbReference type="ARBA" id="ARBA00023136"/>
    </source>
</evidence>
<dbReference type="PANTHER" id="PTHR48090:SF3">
    <property type="entry name" value="UNDECAPRENYL-PHOSPHATE 4-DEOXY-4-FORMAMIDO-L-ARABINOSE TRANSFERASE"/>
    <property type="match status" value="1"/>
</dbReference>
<dbReference type="GO" id="GO:0009103">
    <property type="term" value="P:lipopolysaccharide biosynthetic process"/>
    <property type="evidence" value="ECO:0007669"/>
    <property type="project" value="UniProtKB-KW"/>
</dbReference>
<evidence type="ECO:0000256" key="8">
    <source>
        <dbReference type="SAM" id="Phobius"/>
    </source>
</evidence>
<evidence type="ECO:0000256" key="6">
    <source>
        <dbReference type="ARBA" id="ARBA00022989"/>
    </source>
</evidence>
<name>A0AAT9G505_9ENTR</name>
<dbReference type="CDD" id="cd04187">
    <property type="entry name" value="DPM1_like_bac"/>
    <property type="match status" value="1"/>
</dbReference>
<dbReference type="EMBL" id="AP028961">
    <property type="protein sequence ID" value="BET44795.1"/>
    <property type="molecule type" value="Genomic_DNA"/>
</dbReference>
<dbReference type="Pfam" id="PF00535">
    <property type="entry name" value="Glycos_transf_2"/>
    <property type="match status" value="1"/>
</dbReference>
<keyword evidence="5" id="KW-0448">Lipopolysaccharide biosynthesis</keyword>
<gene>
    <name evidence="10" type="primary">arnC</name>
    <name evidence="10" type="ORF">ACHINZ_4670</name>
</gene>